<name>A0A6N4W9G6_9MYCO</name>
<accession>A0A6N4W9G6</accession>
<dbReference type="AlphaFoldDB" id="A0A6N4W9G6"/>
<dbReference type="KEGG" id="many:MANY_12680"/>
<keyword evidence="3" id="KW-0804">Transcription</keyword>
<feature type="domain" description="HTH tetR-type" evidence="5">
    <location>
        <begin position="64"/>
        <end position="124"/>
    </location>
</feature>
<dbReference type="PANTHER" id="PTHR30055:SF234">
    <property type="entry name" value="HTH-TYPE TRANSCRIPTIONAL REGULATOR BETI"/>
    <property type="match status" value="1"/>
</dbReference>
<dbReference type="Proteomes" id="UP000467249">
    <property type="component" value="Chromosome"/>
</dbReference>
<dbReference type="PROSITE" id="PS50977">
    <property type="entry name" value="HTH_TETR_2"/>
    <property type="match status" value="1"/>
</dbReference>
<evidence type="ECO:0000256" key="3">
    <source>
        <dbReference type="ARBA" id="ARBA00023163"/>
    </source>
</evidence>
<evidence type="ECO:0000256" key="4">
    <source>
        <dbReference type="PROSITE-ProRule" id="PRU00335"/>
    </source>
</evidence>
<dbReference type="PANTHER" id="PTHR30055">
    <property type="entry name" value="HTH-TYPE TRANSCRIPTIONAL REGULATOR RUTR"/>
    <property type="match status" value="1"/>
</dbReference>
<evidence type="ECO:0000313" key="7">
    <source>
        <dbReference type="Proteomes" id="UP000467249"/>
    </source>
</evidence>
<organism evidence="6 7">
    <name type="scientific">Mycolicibacterium anyangense</name>
    <dbReference type="NCBI Taxonomy" id="1431246"/>
    <lineage>
        <taxon>Bacteria</taxon>
        <taxon>Bacillati</taxon>
        <taxon>Actinomycetota</taxon>
        <taxon>Actinomycetes</taxon>
        <taxon>Mycobacteriales</taxon>
        <taxon>Mycobacteriaceae</taxon>
        <taxon>Mycolicibacterium</taxon>
    </lineage>
</organism>
<evidence type="ECO:0000256" key="1">
    <source>
        <dbReference type="ARBA" id="ARBA00023015"/>
    </source>
</evidence>
<keyword evidence="2 4" id="KW-0238">DNA-binding</keyword>
<dbReference type="InterPro" id="IPR050109">
    <property type="entry name" value="HTH-type_TetR-like_transc_reg"/>
</dbReference>
<keyword evidence="1" id="KW-0805">Transcription regulation</keyword>
<keyword evidence="7" id="KW-1185">Reference proteome</keyword>
<sequence>MLVDDRAEHLIGDVARERDEIGGVLGGQESVDGHGRPLCLVRKIVLSYAFQYYLGMAARPEFGTRRRGELFDALLTLFLAEGFAQLTLDDIAARLHCSKGTLYRLAGSKEQLVHAVTVHFFRRATDDVEKQVAGVTGARDRITAYLTAVGSALGAASDTFMADLDAFGPARAVYEQNTAIAARRVGELIDDGVTAGEFRDVHATFAADLAAAAMVRIQQGTVRATIGLDDAAAYRELAAILTAGINA</sequence>
<proteinExistence type="predicted"/>
<dbReference type="GO" id="GO:0003700">
    <property type="term" value="F:DNA-binding transcription factor activity"/>
    <property type="evidence" value="ECO:0007669"/>
    <property type="project" value="TreeGrafter"/>
</dbReference>
<dbReference type="InterPro" id="IPR036271">
    <property type="entry name" value="Tet_transcr_reg_TetR-rel_C_sf"/>
</dbReference>
<dbReference type="Gene3D" id="1.10.357.10">
    <property type="entry name" value="Tetracycline Repressor, domain 2"/>
    <property type="match status" value="1"/>
</dbReference>
<dbReference type="Pfam" id="PF00440">
    <property type="entry name" value="TetR_N"/>
    <property type="match status" value="1"/>
</dbReference>
<evidence type="ECO:0000259" key="5">
    <source>
        <dbReference type="PROSITE" id="PS50977"/>
    </source>
</evidence>
<protein>
    <recommendedName>
        <fullName evidence="5">HTH tetR-type domain-containing protein</fullName>
    </recommendedName>
</protein>
<gene>
    <name evidence="6" type="ORF">MANY_12680</name>
</gene>
<dbReference type="Gene3D" id="1.10.10.60">
    <property type="entry name" value="Homeodomain-like"/>
    <property type="match status" value="1"/>
</dbReference>
<dbReference type="EMBL" id="AP022620">
    <property type="protein sequence ID" value="BBZ75931.1"/>
    <property type="molecule type" value="Genomic_DNA"/>
</dbReference>
<dbReference type="SUPFAM" id="SSF46689">
    <property type="entry name" value="Homeodomain-like"/>
    <property type="match status" value="1"/>
</dbReference>
<dbReference type="GO" id="GO:0000976">
    <property type="term" value="F:transcription cis-regulatory region binding"/>
    <property type="evidence" value="ECO:0007669"/>
    <property type="project" value="TreeGrafter"/>
</dbReference>
<reference evidence="6 7" key="1">
    <citation type="journal article" date="2019" name="Emerg. Microbes Infect.">
        <title>Comprehensive subspecies identification of 175 nontuberculous mycobacteria species based on 7547 genomic profiles.</title>
        <authorList>
            <person name="Matsumoto Y."/>
            <person name="Kinjo T."/>
            <person name="Motooka D."/>
            <person name="Nabeya D."/>
            <person name="Jung N."/>
            <person name="Uechi K."/>
            <person name="Horii T."/>
            <person name="Iida T."/>
            <person name="Fujita J."/>
            <person name="Nakamura S."/>
        </authorList>
    </citation>
    <scope>NUCLEOTIDE SEQUENCE [LARGE SCALE GENOMIC DNA]</scope>
    <source>
        <strain evidence="6 7">JCM 30275</strain>
    </source>
</reference>
<dbReference type="InterPro" id="IPR001647">
    <property type="entry name" value="HTH_TetR"/>
</dbReference>
<dbReference type="SUPFAM" id="SSF48498">
    <property type="entry name" value="Tetracyclin repressor-like, C-terminal domain"/>
    <property type="match status" value="1"/>
</dbReference>
<dbReference type="InterPro" id="IPR009057">
    <property type="entry name" value="Homeodomain-like_sf"/>
</dbReference>
<evidence type="ECO:0000313" key="6">
    <source>
        <dbReference type="EMBL" id="BBZ75931.1"/>
    </source>
</evidence>
<evidence type="ECO:0000256" key="2">
    <source>
        <dbReference type="ARBA" id="ARBA00023125"/>
    </source>
</evidence>
<feature type="DNA-binding region" description="H-T-H motif" evidence="4">
    <location>
        <begin position="87"/>
        <end position="106"/>
    </location>
</feature>